<evidence type="ECO:0000313" key="5">
    <source>
        <dbReference type="Proteomes" id="UP000257030"/>
    </source>
</evidence>
<comment type="subcellular location">
    <subcellularLocation>
        <location evidence="2">Cell membrane</location>
        <topology evidence="2">Lipid-anchor</topology>
    </subcellularLocation>
</comment>
<dbReference type="Gene3D" id="2.20.200.10">
    <property type="entry name" value="Outer membrane efflux proteins (OEP)"/>
    <property type="match status" value="1"/>
</dbReference>
<accession>A0A3D9DKK9</accession>
<dbReference type="GO" id="GO:0005886">
    <property type="term" value="C:plasma membrane"/>
    <property type="evidence" value="ECO:0007669"/>
    <property type="project" value="UniProtKB-SubCell"/>
</dbReference>
<comment type="caution">
    <text evidence="4">The sequence shown here is derived from an EMBL/GenBank/DDBJ whole genome shotgun (WGS) entry which is preliminary data.</text>
</comment>
<keyword evidence="3" id="KW-0175">Coiled coil</keyword>
<dbReference type="EMBL" id="QNUH01000006">
    <property type="protein sequence ID" value="REC78554.1"/>
    <property type="molecule type" value="Genomic_DNA"/>
</dbReference>
<protein>
    <submittedName>
        <fullName evidence="4">TolC family protein</fullName>
    </submittedName>
</protein>
<dbReference type="GO" id="GO:0015562">
    <property type="term" value="F:efflux transmembrane transporter activity"/>
    <property type="evidence" value="ECO:0007669"/>
    <property type="project" value="InterPro"/>
</dbReference>
<dbReference type="Gene3D" id="1.20.1600.10">
    <property type="entry name" value="Outer membrane efflux proteins (OEP)"/>
    <property type="match status" value="1"/>
</dbReference>
<sequence length="471" mass="52127">MKSLLNIIKGITFSAVILGAITSCMVRKEYERPKNVVDEKLFRTDMLPSDSASIGAVSWKEIFTDPVLQGHISKALENNLDIRIALQSIGSAEAYLKQSKAAYQPTLSVGPNYTFQTQSINTQFGQIIGERRYVNQFDITASIGWEADLWGKLKAQEKAQLATYLGTVAAHKAVKSDLVASIASAYYQLLTFDAQKRIINETIAVREKNLETTKALKISGNVTEVAVQQSEALVFNAKSLLIDIETQTQLLENTMSLLMGEPSHSIARSTLETQKLPIDLKLGYPAQLLANRPDVMRAEYNLMNAFELTNSAKAQFYPTLKLTGSGGLQSVDLDHLFSVNSLFANVVAGLAQPILNKRQIQTNYDVSLANRETAYLNFRKTVLTAGKEVSDAIRVFSVQDSFIELKQKELDAYKKSVEYSQELVNYGMANYLEVLNASVNSLNAELNISNAEYNKMKAAVELYQALGGGWK</sequence>
<proteinExistence type="inferred from homology"/>
<keyword evidence="2" id="KW-0449">Lipoprotein</keyword>
<evidence type="ECO:0000256" key="2">
    <source>
        <dbReference type="RuleBase" id="RU362097"/>
    </source>
</evidence>
<keyword evidence="5" id="KW-1185">Reference proteome</keyword>
<dbReference type="PROSITE" id="PS51257">
    <property type="entry name" value="PROKAR_LIPOPROTEIN"/>
    <property type="match status" value="1"/>
</dbReference>
<keyword evidence="2" id="KW-0564">Palmitate</keyword>
<evidence type="ECO:0000256" key="3">
    <source>
        <dbReference type="SAM" id="Coils"/>
    </source>
</evidence>
<keyword evidence="2" id="KW-0472">Membrane</keyword>
<dbReference type="AlphaFoldDB" id="A0A3D9DKK9"/>
<dbReference type="OrthoDB" id="9770517at2"/>
<feature type="coiled-coil region" evidence="3">
    <location>
        <begin position="432"/>
        <end position="459"/>
    </location>
</feature>
<keyword evidence="2" id="KW-0812">Transmembrane</keyword>
<dbReference type="InterPro" id="IPR010131">
    <property type="entry name" value="MdtP/NodT-like"/>
</dbReference>
<reference evidence="4 5" key="1">
    <citation type="journal article" date="2010" name="Syst. Appl. Microbiol.">
        <title>Four new species of Chryseobacterium from the rhizosphere of coastal sand dune plants, Chryseobacterium elymi sp. nov., Chryseobacterium hagamense sp. nov., Chryseobacterium lathyri sp. nov. and Chryseobacterium rhizosphaerae sp. nov.</title>
        <authorList>
            <person name="Cho S.H."/>
            <person name="Lee K.S."/>
            <person name="Shin D.S."/>
            <person name="Han J.H."/>
            <person name="Park K.S."/>
            <person name="Lee C.H."/>
            <person name="Park K.H."/>
            <person name="Kim S.B."/>
        </authorList>
    </citation>
    <scope>NUCLEOTIDE SEQUENCE [LARGE SCALE GENOMIC DNA]</scope>
    <source>
        <strain evidence="4 5">KCTC 22547</strain>
    </source>
</reference>
<comment type="similarity">
    <text evidence="1 2">Belongs to the outer membrane factor (OMF) (TC 1.B.17) family.</text>
</comment>
<dbReference type="Pfam" id="PF02321">
    <property type="entry name" value="OEP"/>
    <property type="match status" value="2"/>
</dbReference>
<keyword evidence="2" id="KW-1134">Transmembrane beta strand</keyword>
<organism evidence="4 5">
    <name type="scientific">Chryseobacterium elymi</name>
    <dbReference type="NCBI Taxonomy" id="395936"/>
    <lineage>
        <taxon>Bacteria</taxon>
        <taxon>Pseudomonadati</taxon>
        <taxon>Bacteroidota</taxon>
        <taxon>Flavobacteriia</taxon>
        <taxon>Flavobacteriales</taxon>
        <taxon>Weeksellaceae</taxon>
        <taxon>Chryseobacterium group</taxon>
        <taxon>Chryseobacterium</taxon>
    </lineage>
</organism>
<dbReference type="RefSeq" id="WP_116011746.1">
    <property type="nucleotide sequence ID" value="NZ_QNUH01000006.1"/>
</dbReference>
<evidence type="ECO:0000313" key="4">
    <source>
        <dbReference type="EMBL" id="REC78554.1"/>
    </source>
</evidence>
<name>A0A3D9DKK9_9FLAO</name>
<dbReference type="SUPFAM" id="SSF56954">
    <property type="entry name" value="Outer membrane efflux proteins (OEP)"/>
    <property type="match status" value="1"/>
</dbReference>
<dbReference type="Proteomes" id="UP000257030">
    <property type="component" value="Unassembled WGS sequence"/>
</dbReference>
<gene>
    <name evidence="4" type="ORF">DRF60_08880</name>
</gene>
<dbReference type="InterPro" id="IPR003423">
    <property type="entry name" value="OMP_efflux"/>
</dbReference>
<evidence type="ECO:0000256" key="1">
    <source>
        <dbReference type="ARBA" id="ARBA00007613"/>
    </source>
</evidence>
<dbReference type="PANTHER" id="PTHR30203:SF33">
    <property type="entry name" value="BLR4455 PROTEIN"/>
    <property type="match status" value="1"/>
</dbReference>
<dbReference type="NCBIfam" id="TIGR01845">
    <property type="entry name" value="outer_NodT"/>
    <property type="match status" value="1"/>
</dbReference>
<dbReference type="PANTHER" id="PTHR30203">
    <property type="entry name" value="OUTER MEMBRANE CATION EFFLUX PROTEIN"/>
    <property type="match status" value="1"/>
</dbReference>